<comment type="caution">
    <text evidence="2">The sequence shown here is derived from an EMBL/GenBank/DDBJ whole genome shotgun (WGS) entry which is preliminary data.</text>
</comment>
<evidence type="ECO:0000313" key="3">
    <source>
        <dbReference type="Proteomes" id="UP000562929"/>
    </source>
</evidence>
<gene>
    <name evidence="2" type="ORF">GQ602_004976</name>
</gene>
<evidence type="ECO:0000313" key="2">
    <source>
        <dbReference type="EMBL" id="KAF4585671.1"/>
    </source>
</evidence>
<keyword evidence="3" id="KW-1185">Reference proteome</keyword>
<dbReference type="EMBL" id="JAACLJ010000005">
    <property type="protein sequence ID" value="KAF4585671.1"/>
    <property type="molecule type" value="Genomic_DNA"/>
</dbReference>
<organism evidence="2 3">
    <name type="scientific">Ophiocordyceps camponoti-floridani</name>
    <dbReference type="NCBI Taxonomy" id="2030778"/>
    <lineage>
        <taxon>Eukaryota</taxon>
        <taxon>Fungi</taxon>
        <taxon>Dikarya</taxon>
        <taxon>Ascomycota</taxon>
        <taxon>Pezizomycotina</taxon>
        <taxon>Sordariomycetes</taxon>
        <taxon>Hypocreomycetidae</taxon>
        <taxon>Hypocreales</taxon>
        <taxon>Ophiocordycipitaceae</taxon>
        <taxon>Ophiocordyceps</taxon>
    </lineage>
</organism>
<dbReference type="OrthoDB" id="3641511at2759"/>
<keyword evidence="1" id="KW-0175">Coiled coil</keyword>
<feature type="coiled-coil region" evidence="1">
    <location>
        <begin position="2"/>
        <end position="29"/>
    </location>
</feature>
<reference evidence="2 3" key="1">
    <citation type="journal article" date="2020" name="G3 (Bethesda)">
        <title>Genetic Underpinnings of Host Manipulation by Ophiocordyceps as Revealed by Comparative Transcriptomics.</title>
        <authorList>
            <person name="Will I."/>
            <person name="Das B."/>
            <person name="Trinh T."/>
            <person name="Brachmann A."/>
            <person name="Ohm R.A."/>
            <person name="de Bekker C."/>
        </authorList>
    </citation>
    <scope>NUCLEOTIDE SEQUENCE [LARGE SCALE GENOMIC DNA]</scope>
    <source>
        <strain evidence="2 3">EC05</strain>
    </source>
</reference>
<protein>
    <submittedName>
        <fullName evidence="2">Uncharacterized protein</fullName>
    </submittedName>
</protein>
<name>A0A8H4Q4R8_9HYPO</name>
<sequence length="123" mass="14101">MRNDLRSEMRSMRNEMQTIGRKLDDLDHKVDGLDRKMTVSNRNFMARLENSIVVSGEMVLVPLYSSRTGEEIPNCPSTLAELESLSPQEAADLLRELEESVPRALEQRRRQLKLAFGVRTRAV</sequence>
<dbReference type="Proteomes" id="UP000562929">
    <property type="component" value="Unassembled WGS sequence"/>
</dbReference>
<proteinExistence type="predicted"/>
<evidence type="ECO:0000256" key="1">
    <source>
        <dbReference type="SAM" id="Coils"/>
    </source>
</evidence>
<accession>A0A8H4Q4R8</accession>
<dbReference type="AlphaFoldDB" id="A0A8H4Q4R8"/>